<reference evidence="7 8" key="1">
    <citation type="submission" date="2019-08" db="EMBL/GenBank/DDBJ databases">
        <title>Deep-cultivation of Planctomycetes and their phenomic and genomic characterization uncovers novel biology.</title>
        <authorList>
            <person name="Wiegand S."/>
            <person name="Jogler M."/>
            <person name="Boedeker C."/>
            <person name="Pinto D."/>
            <person name="Vollmers J."/>
            <person name="Rivas-Marin E."/>
            <person name="Kohn T."/>
            <person name="Peeters S.H."/>
            <person name="Heuer A."/>
            <person name="Rast P."/>
            <person name="Oberbeckmann S."/>
            <person name="Bunk B."/>
            <person name="Jeske O."/>
            <person name="Meyerdierks A."/>
            <person name="Storesund J.E."/>
            <person name="Kallscheuer N."/>
            <person name="Luecker S."/>
            <person name="Lage O.M."/>
            <person name="Pohl T."/>
            <person name="Merkel B.J."/>
            <person name="Hornburger P."/>
            <person name="Mueller R.-W."/>
            <person name="Bruemmer F."/>
            <person name="Labrenz M."/>
            <person name="Spormann A.M."/>
            <person name="Op den Camp H."/>
            <person name="Overmann J."/>
            <person name="Amann R."/>
            <person name="Jetten M.S.M."/>
            <person name="Mascher T."/>
            <person name="Medema M.H."/>
            <person name="Devos D.P."/>
            <person name="Kaster A.-K."/>
            <person name="Ovreas L."/>
            <person name="Rohde M."/>
            <person name="Galperin M.Y."/>
            <person name="Jogler C."/>
        </authorList>
    </citation>
    <scope>NUCLEOTIDE SEQUENCE [LARGE SCALE GENOMIC DNA]</scope>
    <source>
        <strain evidence="7 8">DSM 8797</strain>
    </source>
</reference>
<dbReference type="InterPro" id="IPR036509">
    <property type="entry name" value="Met_Sox_Rdtase_MsrA_sf"/>
</dbReference>
<dbReference type="NCBIfam" id="TIGR00401">
    <property type="entry name" value="msrA"/>
    <property type="match status" value="1"/>
</dbReference>
<name>A0ABX5YIQ1_9PLAN</name>
<feature type="active site" evidence="4">
    <location>
        <position position="83"/>
    </location>
</feature>
<keyword evidence="5" id="KW-0472">Membrane</keyword>
<dbReference type="SUPFAM" id="SSF55068">
    <property type="entry name" value="Peptide methionine sulfoxide reductase"/>
    <property type="match status" value="1"/>
</dbReference>
<gene>
    <name evidence="7" type="primary">mrsA</name>
    <name evidence="4" type="synonym">msrA</name>
    <name evidence="7" type="ORF">GmarT_13920</name>
</gene>
<dbReference type="PANTHER" id="PTHR43774:SF1">
    <property type="entry name" value="PEPTIDE METHIONINE SULFOXIDE REDUCTASE MSRA 2"/>
    <property type="match status" value="1"/>
</dbReference>
<evidence type="ECO:0000256" key="3">
    <source>
        <dbReference type="ARBA" id="ARBA00048782"/>
    </source>
</evidence>
<accession>A0ABX5YIQ1</accession>
<comment type="function">
    <text evidence="4">Has an important function as a repair enzyme for proteins that have been inactivated by oxidation. Catalyzes the reversible oxidation-reduction of methionine sulfoxide in proteins to methionine.</text>
</comment>
<organism evidence="7 8">
    <name type="scientific">Gimesia maris</name>
    <dbReference type="NCBI Taxonomy" id="122"/>
    <lineage>
        <taxon>Bacteria</taxon>
        <taxon>Pseudomonadati</taxon>
        <taxon>Planctomycetota</taxon>
        <taxon>Planctomycetia</taxon>
        <taxon>Planctomycetales</taxon>
        <taxon>Planctomycetaceae</taxon>
        <taxon>Gimesia</taxon>
    </lineage>
</organism>
<keyword evidence="1 4" id="KW-0560">Oxidoreductase</keyword>
<comment type="catalytic activity">
    <reaction evidence="2 4">
        <text>L-methionyl-[protein] + [thioredoxin]-disulfide + H2O = L-methionyl-(S)-S-oxide-[protein] + [thioredoxin]-dithiol</text>
        <dbReference type="Rhea" id="RHEA:14217"/>
        <dbReference type="Rhea" id="RHEA-COMP:10698"/>
        <dbReference type="Rhea" id="RHEA-COMP:10700"/>
        <dbReference type="Rhea" id="RHEA-COMP:12313"/>
        <dbReference type="Rhea" id="RHEA-COMP:12315"/>
        <dbReference type="ChEBI" id="CHEBI:15377"/>
        <dbReference type="ChEBI" id="CHEBI:16044"/>
        <dbReference type="ChEBI" id="CHEBI:29950"/>
        <dbReference type="ChEBI" id="CHEBI:44120"/>
        <dbReference type="ChEBI" id="CHEBI:50058"/>
        <dbReference type="EC" id="1.8.4.11"/>
    </reaction>
</comment>
<comment type="similarity">
    <text evidence="4">Belongs to the MsrA Met sulfoxide reductase family.</text>
</comment>
<dbReference type="GO" id="GO:0008113">
    <property type="term" value="F:peptide-methionine (S)-S-oxide reductase activity"/>
    <property type="evidence" value="ECO:0007669"/>
    <property type="project" value="UniProtKB-EC"/>
</dbReference>
<keyword evidence="5" id="KW-0812">Transmembrane</keyword>
<protein>
    <recommendedName>
        <fullName evidence="4">Peptide methionine sulfoxide reductase MsrA</fullName>
        <shortName evidence="4">Protein-methionine-S-oxide reductase</shortName>
        <ecNumber evidence="4">1.8.4.11</ecNumber>
    </recommendedName>
    <alternativeName>
        <fullName evidence="4">Peptide-methionine (S)-S-oxide reductase</fullName>
        <shortName evidence="4">Peptide Met(O) reductase</shortName>
    </alternativeName>
</protein>
<evidence type="ECO:0000256" key="2">
    <source>
        <dbReference type="ARBA" id="ARBA00047806"/>
    </source>
</evidence>
<evidence type="ECO:0000259" key="6">
    <source>
        <dbReference type="Pfam" id="PF01625"/>
    </source>
</evidence>
<dbReference type="HAMAP" id="MF_01401">
    <property type="entry name" value="MsrA"/>
    <property type="match status" value="1"/>
</dbReference>
<dbReference type="Gene3D" id="3.30.1060.10">
    <property type="entry name" value="Peptide methionine sulphoxide reductase MsrA"/>
    <property type="match status" value="1"/>
</dbReference>
<proteinExistence type="inferred from homology"/>
<dbReference type="Pfam" id="PF01625">
    <property type="entry name" value="PMSR"/>
    <property type="match status" value="1"/>
</dbReference>
<evidence type="ECO:0000256" key="1">
    <source>
        <dbReference type="ARBA" id="ARBA00023002"/>
    </source>
</evidence>
<evidence type="ECO:0000313" key="7">
    <source>
        <dbReference type="EMBL" id="QEG15551.1"/>
    </source>
</evidence>
<comment type="catalytic activity">
    <reaction evidence="3 4">
        <text>[thioredoxin]-disulfide + L-methionine + H2O = L-methionine (S)-S-oxide + [thioredoxin]-dithiol</text>
        <dbReference type="Rhea" id="RHEA:19993"/>
        <dbReference type="Rhea" id="RHEA-COMP:10698"/>
        <dbReference type="Rhea" id="RHEA-COMP:10700"/>
        <dbReference type="ChEBI" id="CHEBI:15377"/>
        <dbReference type="ChEBI" id="CHEBI:29950"/>
        <dbReference type="ChEBI" id="CHEBI:50058"/>
        <dbReference type="ChEBI" id="CHEBI:57844"/>
        <dbReference type="ChEBI" id="CHEBI:58772"/>
        <dbReference type="EC" id="1.8.4.11"/>
    </reaction>
</comment>
<keyword evidence="5" id="KW-1133">Transmembrane helix</keyword>
<dbReference type="Proteomes" id="UP000322887">
    <property type="component" value="Chromosome"/>
</dbReference>
<feature type="transmembrane region" description="Helical" evidence="5">
    <location>
        <begin position="20"/>
        <end position="39"/>
    </location>
</feature>
<dbReference type="EMBL" id="CP042910">
    <property type="protein sequence ID" value="QEG15551.1"/>
    <property type="molecule type" value="Genomic_DNA"/>
</dbReference>
<evidence type="ECO:0000256" key="5">
    <source>
        <dbReference type="SAM" id="Phobius"/>
    </source>
</evidence>
<evidence type="ECO:0000256" key="4">
    <source>
        <dbReference type="HAMAP-Rule" id="MF_01401"/>
    </source>
</evidence>
<evidence type="ECO:0000313" key="8">
    <source>
        <dbReference type="Proteomes" id="UP000322887"/>
    </source>
</evidence>
<feature type="domain" description="Peptide methionine sulphoxide reductase MsrA" evidence="6">
    <location>
        <begin position="77"/>
        <end position="229"/>
    </location>
</feature>
<dbReference type="EC" id="1.8.4.11" evidence="4"/>
<sequence>MNSELNLAYTTRDKSVMTISQLPLLFFIGLSLTTLFALISGCEKSVSMEDRPVALAEELSQPRETPVAQEDGGLEVVTLGSGCFWCTEAVFRELKGVKSAVSGYSGGKVDNPTYKAVCSGTTGHAEVIQVTFDPQQIAFTDILKAFWETHDPTTLNRQGADVGTQYRSAIFYHNEKQKEEAASYKKQLDASGQFKSPIVTEITKFEKFYPAENYHQDYFKLNPENQYCQYVIRPKLEKFRSKFADKLKKAEPEKE</sequence>
<keyword evidence="8" id="KW-1185">Reference proteome</keyword>
<dbReference type="InterPro" id="IPR002569">
    <property type="entry name" value="Met_Sox_Rdtase_MsrA_dom"/>
</dbReference>
<dbReference type="PANTHER" id="PTHR43774">
    <property type="entry name" value="PEPTIDE METHIONINE SULFOXIDE REDUCTASE"/>
    <property type="match status" value="1"/>
</dbReference>